<evidence type="ECO:0000256" key="2">
    <source>
        <dbReference type="ARBA" id="ARBA00008892"/>
    </source>
</evidence>
<keyword evidence="6" id="KW-0138">CF(0)</keyword>
<dbReference type="GO" id="GO:0015078">
    <property type="term" value="F:proton transmembrane transporter activity"/>
    <property type="evidence" value="ECO:0007669"/>
    <property type="project" value="UniProtKB-UniRule"/>
</dbReference>
<keyword evidence="6" id="KW-0066">ATP synthesis</keyword>
<keyword evidence="5 6" id="KW-0472">Membrane</keyword>
<keyword evidence="6 7" id="KW-0496">Mitochondrion</keyword>
<dbReference type="GO" id="GO:0015986">
    <property type="term" value="P:proton motive force-driven ATP synthesis"/>
    <property type="evidence" value="ECO:0007669"/>
    <property type="project" value="UniProtKB-UniRule"/>
</dbReference>
<dbReference type="AlphaFoldDB" id="S5U6D6"/>
<feature type="transmembrane region" description="Helical" evidence="6">
    <location>
        <begin position="12"/>
        <end position="40"/>
    </location>
</feature>
<dbReference type="EMBL" id="KF017574">
    <property type="protein sequence ID" value="AGS44631.1"/>
    <property type="molecule type" value="Genomic_DNA"/>
</dbReference>
<dbReference type="GO" id="GO:0005743">
    <property type="term" value="C:mitochondrial inner membrane"/>
    <property type="evidence" value="ECO:0007669"/>
    <property type="project" value="UniProtKB-SubCell"/>
</dbReference>
<gene>
    <name evidence="7" type="primary">atp8</name>
</gene>
<dbReference type="Pfam" id="PF05933">
    <property type="entry name" value="Fun_ATP-synt_8"/>
    <property type="match status" value="1"/>
</dbReference>
<evidence type="ECO:0000256" key="3">
    <source>
        <dbReference type="ARBA" id="ARBA00022692"/>
    </source>
</evidence>
<keyword evidence="3 6" id="KW-0812">Transmembrane</keyword>
<keyword evidence="6" id="KW-0813">Transport</keyword>
<protein>
    <recommendedName>
        <fullName evidence="6">ATP synthase protein 8</fullName>
    </recommendedName>
</protein>
<dbReference type="GO" id="GO:0045259">
    <property type="term" value="C:proton-transporting ATP synthase complex"/>
    <property type="evidence" value="ECO:0007669"/>
    <property type="project" value="UniProtKB-KW"/>
</dbReference>
<evidence type="ECO:0000313" key="7">
    <source>
        <dbReference type="EMBL" id="AGS44631.1"/>
    </source>
</evidence>
<evidence type="ECO:0000256" key="6">
    <source>
        <dbReference type="RuleBase" id="RU368038"/>
    </source>
</evidence>
<name>S5U6D6_9ASCO</name>
<comment type="function">
    <text evidence="6">Mitochondrial membrane ATP synthase (F(1)F(0) ATP synthase or Complex V) produces ATP from ADP in the presence of a proton gradient across the membrane which is generated by electron transport complexes of the respiratory chain. F-type ATPases consist of two structural domains, F(1) - containing the extramembraneous catalytic core and F(0) - containing the membrane proton channel, linked together by a central stalk and a peripheral stalk. During catalysis, ATP synthesis in the catalytic domain of F(1) is coupled via a rotary mechanism of the central stalk subunits to proton translocation. Part of the complex F(0) domain. Minor subunit located with subunit a in the membrane.</text>
</comment>
<keyword evidence="4 6" id="KW-1133">Transmembrane helix</keyword>
<reference evidence="7" key="1">
    <citation type="submission" date="2013-05" db="EMBL/GenBank/DDBJ databases">
        <authorList>
            <person name="Hegedusova E."/>
            <person name="Brejova B."/>
            <person name="Nosek J."/>
        </authorList>
    </citation>
    <scope>NUCLEOTIDE SEQUENCE</scope>
    <source>
        <strain evidence="7">NRRL Y-27909</strain>
    </source>
</reference>
<evidence type="ECO:0000256" key="5">
    <source>
        <dbReference type="ARBA" id="ARBA00023136"/>
    </source>
</evidence>
<dbReference type="GeneID" id="16695407"/>
<evidence type="ECO:0000256" key="1">
    <source>
        <dbReference type="ARBA" id="ARBA00004167"/>
    </source>
</evidence>
<keyword evidence="6" id="KW-0406">Ion transport</keyword>
<sequence>MPQLIPFYYSNLMTGLVVTLAIVLFIVADLLLPVVLRLLVARNTVVQL</sequence>
<accession>S5U6D6</accession>
<organism evidence="7">
    <name type="scientific">Candida chauliodis</name>
    <dbReference type="NCBI Taxonomy" id="391825"/>
    <lineage>
        <taxon>Eukaryota</taxon>
        <taxon>Fungi</taxon>
        <taxon>Dikarya</taxon>
        <taxon>Ascomycota</taxon>
        <taxon>Saccharomycotina</taxon>
        <taxon>Pichiomycetes</taxon>
        <taxon>Debaryomycetaceae</taxon>
        <taxon>Candida/Lodderomyces clade</taxon>
        <taxon>Candida</taxon>
    </lineage>
</organism>
<dbReference type="RefSeq" id="YP_008475315.1">
    <property type="nucleotide sequence ID" value="NC_022176.1"/>
</dbReference>
<proteinExistence type="inferred from homology"/>
<comment type="subunit">
    <text evidence="6">F-type ATPases have 2 components, CF(1) - the catalytic core - and CF(0) - the membrane proton channel.</text>
</comment>
<evidence type="ECO:0000256" key="4">
    <source>
        <dbReference type="ARBA" id="ARBA00022989"/>
    </source>
</evidence>
<keyword evidence="6" id="KW-0375">Hydrogen ion transport</keyword>
<comment type="subcellular location">
    <subcellularLocation>
        <location evidence="1">Membrane</location>
        <topology evidence="1">Single-pass membrane protein</topology>
    </subcellularLocation>
    <subcellularLocation>
        <location evidence="6">Mitochondrion inner membrane</location>
        <topology evidence="6">Single-pass membrane protein</topology>
    </subcellularLocation>
</comment>
<geneLocation type="mitochondrion" evidence="7"/>
<comment type="similarity">
    <text evidence="2 6">Belongs to the ATPase protein 8 family.</text>
</comment>
<dbReference type="InterPro" id="IPR009230">
    <property type="entry name" value="ATP_synth_su8_fun"/>
</dbReference>